<proteinExistence type="predicted"/>
<evidence type="ECO:0000256" key="1">
    <source>
        <dbReference type="SAM" id="SignalP"/>
    </source>
</evidence>
<evidence type="ECO:0008006" key="4">
    <source>
        <dbReference type="Google" id="ProtNLM"/>
    </source>
</evidence>
<feature type="chain" id="PRO_5046219751" description="Salt-induced outer membrane protein" evidence="1">
    <location>
        <begin position="20"/>
        <end position="313"/>
    </location>
</feature>
<reference evidence="3" key="1">
    <citation type="journal article" date="2019" name="Int. J. Syst. Evol. Microbiol.">
        <title>The Global Catalogue of Microorganisms (GCM) 10K type strain sequencing project: providing services to taxonomists for standard genome sequencing and annotation.</title>
        <authorList>
            <consortium name="The Broad Institute Genomics Platform"/>
            <consortium name="The Broad Institute Genome Sequencing Center for Infectious Disease"/>
            <person name="Wu L."/>
            <person name="Ma J."/>
        </authorList>
    </citation>
    <scope>NUCLEOTIDE SEQUENCE [LARGE SCALE GENOMIC DNA]</scope>
    <source>
        <strain evidence="3">CGMCC 1.15959</strain>
    </source>
</reference>
<feature type="signal peptide" evidence="1">
    <location>
        <begin position="1"/>
        <end position="19"/>
    </location>
</feature>
<accession>A0ABQ1S5Z1</accession>
<gene>
    <name evidence="2" type="ORF">GCM10011515_09870</name>
</gene>
<dbReference type="EMBL" id="BMKL01000001">
    <property type="protein sequence ID" value="GGD92193.1"/>
    <property type="molecule type" value="Genomic_DNA"/>
</dbReference>
<evidence type="ECO:0000313" key="3">
    <source>
        <dbReference type="Proteomes" id="UP000619041"/>
    </source>
</evidence>
<dbReference type="Proteomes" id="UP000619041">
    <property type="component" value="Unassembled WGS sequence"/>
</dbReference>
<evidence type="ECO:0000313" key="2">
    <source>
        <dbReference type="EMBL" id="GGD92193.1"/>
    </source>
</evidence>
<protein>
    <recommendedName>
        <fullName evidence="4">Salt-induced outer membrane protein</fullName>
    </recommendedName>
</protein>
<sequence length="313" mass="33729">MFRVALPLVLLSLTAPLHAALPDPVRAMIAAAVETGDARKVDMVVDLAKATNPDAKDEIEAIYSEFRDNQARLASRKQREKEKAIRSAGLFDLWKGRGEVGANRSTGNTDTLGLSGALALERRGIAWDHKLTLRADYQRSGGSTSREKLFAAYEPRYDISEGTFAYGLAQYDRDPFQGYTARFALSGGVGAKLVDSGALDLSLKAGPALRITRGTDGASDTRLAGLLGLDVDWRITDRLTLTQDTNAVTESGGAATLLVDSRSTTLNLVTGLEAKVSDRLSTRFSYAVDYDSNPPAGRVATDTISRFSLVYGF</sequence>
<name>A0ABQ1S5Z1_9SPHN</name>
<dbReference type="InterPro" id="IPR007433">
    <property type="entry name" value="DUF481"/>
</dbReference>
<dbReference type="Pfam" id="PF04338">
    <property type="entry name" value="DUF481"/>
    <property type="match status" value="1"/>
</dbReference>
<comment type="caution">
    <text evidence="2">The sequence shown here is derived from an EMBL/GenBank/DDBJ whole genome shotgun (WGS) entry which is preliminary data.</text>
</comment>
<keyword evidence="1" id="KW-0732">Signal</keyword>
<keyword evidence="3" id="KW-1185">Reference proteome</keyword>
<organism evidence="2 3">
    <name type="scientific">Tsuneonella deserti</name>
    <dbReference type="NCBI Taxonomy" id="2035528"/>
    <lineage>
        <taxon>Bacteria</taxon>
        <taxon>Pseudomonadati</taxon>
        <taxon>Pseudomonadota</taxon>
        <taxon>Alphaproteobacteria</taxon>
        <taxon>Sphingomonadales</taxon>
        <taxon>Erythrobacteraceae</taxon>
        <taxon>Tsuneonella</taxon>
    </lineage>
</organism>